<sequence length="754" mass="87000">MAPSTLNLRISRIRTILALFVCLLIGFKSHSQSQIFSKTNSDIILSKIDSIKKLIQTENVENHLLGLKILNKTKAYLKTKKDTANLLFFHRESIKLISYLRSFGTPNAYLLENFQILKKYNNKRELALLHESLGDLRYYEGSKALSHEYDLKAQRLIKKYGNYEDNININYNLSVYYKTSKDYKKSIDFAMTSLENIKKSNTFEKNNFKIPNLYLFISEDYYHLKENDSVYKYLTLAEETKTNTKDGRFPYGAKLNELKAMYYYNIGDLETAAKLYQISVSEYVKLNQYKMRLVQKSNKLNNTLKIKNIENKGKINEARLESVSESYKNYLLIFALLIVLILTVLFIIQFRASKYKMKVNLILQKKNLELKKINRELNEASKIKDTFLDVVTHELKTPLNTIKGTAYLLKSEKSELLKEDYIKNLNFSSDYLLGFINNMVDFKNLKRHDTVSLEYKDINLEIILNSIIEMFRINNLNQNRIVLDFDDKISHMLKCDEIRFTQVIMELMTNAAKFTKNGEITLKAKLIDSANGKESIKFEVSDTGIGISEDVQSKIFEPFIQESTEINSNYGGSGLGLSIIKRTLELFGSQIKVKSKKGDGTTFSFVIDFEISKENHHEIVFNNVERQIEQLTDIEILLVEDNKMNQLIAKKILINKGFKCDVANNGLEAVEKVKAKNYAIILMDIMMPVMDGFEASAIISNLKPEIPIVALTAICENIGNDDFQRAKILEKLDKPVDPDILYETILKYVVQKTL</sequence>
<dbReference type="SUPFAM" id="SSF48452">
    <property type="entry name" value="TPR-like"/>
    <property type="match status" value="1"/>
</dbReference>
<keyword evidence="5" id="KW-0418">Kinase</keyword>
<dbReference type="EMBL" id="MUHG01000016">
    <property type="protein sequence ID" value="OXB20089.1"/>
    <property type="molecule type" value="Genomic_DNA"/>
</dbReference>
<evidence type="ECO:0000313" key="10">
    <source>
        <dbReference type="EMBL" id="OHT44177.1"/>
    </source>
</evidence>
<feature type="domain" description="Response regulatory" evidence="9">
    <location>
        <begin position="635"/>
        <end position="749"/>
    </location>
</feature>
<evidence type="ECO:0000256" key="3">
    <source>
        <dbReference type="ARBA" id="ARBA00022553"/>
    </source>
</evidence>
<feature type="transmembrane region" description="Helical" evidence="7">
    <location>
        <begin position="330"/>
        <end position="348"/>
    </location>
</feature>
<evidence type="ECO:0000259" key="9">
    <source>
        <dbReference type="PROSITE" id="PS50110"/>
    </source>
</evidence>
<keyword evidence="3 6" id="KW-0597">Phosphoprotein</keyword>
<dbReference type="GO" id="GO:0005886">
    <property type="term" value="C:plasma membrane"/>
    <property type="evidence" value="ECO:0007669"/>
    <property type="project" value="TreeGrafter"/>
</dbReference>
<dbReference type="PANTHER" id="PTHR43047:SF66">
    <property type="entry name" value="HISKA"/>
    <property type="match status" value="1"/>
</dbReference>
<dbReference type="PROSITE" id="PS50109">
    <property type="entry name" value="HIS_KIN"/>
    <property type="match status" value="1"/>
</dbReference>
<dbReference type="SUPFAM" id="SSF52172">
    <property type="entry name" value="CheY-like"/>
    <property type="match status" value="1"/>
</dbReference>
<feature type="domain" description="Histidine kinase" evidence="8">
    <location>
        <begin position="390"/>
        <end position="611"/>
    </location>
</feature>
<evidence type="ECO:0000259" key="8">
    <source>
        <dbReference type="PROSITE" id="PS50109"/>
    </source>
</evidence>
<dbReference type="InterPro" id="IPR005467">
    <property type="entry name" value="His_kinase_dom"/>
</dbReference>
<protein>
    <recommendedName>
        <fullName evidence="2">histidine kinase</fullName>
        <ecNumber evidence="2">2.7.13.3</ecNumber>
    </recommendedName>
</protein>
<dbReference type="PANTHER" id="PTHR43047">
    <property type="entry name" value="TWO-COMPONENT HISTIDINE PROTEIN KINASE"/>
    <property type="match status" value="1"/>
</dbReference>
<dbReference type="Proteomes" id="UP000180252">
    <property type="component" value="Unassembled WGS sequence"/>
</dbReference>
<dbReference type="InterPro" id="IPR011990">
    <property type="entry name" value="TPR-like_helical_dom_sf"/>
</dbReference>
<reference evidence="11 13" key="3">
    <citation type="submission" date="2016-11" db="EMBL/GenBank/DDBJ databases">
        <title>Whole genomes of Flavobacteriaceae.</title>
        <authorList>
            <person name="Stine C."/>
            <person name="Li C."/>
            <person name="Tadesse D."/>
        </authorList>
    </citation>
    <scope>NUCLEOTIDE SEQUENCE [LARGE SCALE GENOMIC DNA]</scope>
    <source>
        <strain evidence="11 13">ATCC BAA-2541</strain>
    </source>
</reference>
<dbReference type="EMBL" id="MIKE01000025">
    <property type="protein sequence ID" value="OHT44177.1"/>
    <property type="molecule type" value="Genomic_DNA"/>
</dbReference>
<dbReference type="SUPFAM" id="SSF47384">
    <property type="entry name" value="Homodimeric domain of signal transducing histidine kinase"/>
    <property type="match status" value="1"/>
</dbReference>
<keyword evidence="7" id="KW-1133">Transmembrane helix</keyword>
<evidence type="ECO:0000313" key="12">
    <source>
        <dbReference type="Proteomes" id="UP000180252"/>
    </source>
</evidence>
<evidence type="ECO:0000313" key="11">
    <source>
        <dbReference type="EMBL" id="OXB20089.1"/>
    </source>
</evidence>
<dbReference type="Gene3D" id="1.10.287.130">
    <property type="match status" value="1"/>
</dbReference>
<dbReference type="Gene3D" id="3.40.50.2300">
    <property type="match status" value="1"/>
</dbReference>
<dbReference type="InterPro" id="IPR011006">
    <property type="entry name" value="CheY-like_superfamily"/>
</dbReference>
<dbReference type="CDD" id="cd17546">
    <property type="entry name" value="REC_hyHK_CKI1_RcsC-like"/>
    <property type="match status" value="1"/>
</dbReference>
<evidence type="ECO:0000256" key="5">
    <source>
        <dbReference type="ARBA" id="ARBA00022777"/>
    </source>
</evidence>
<dbReference type="InterPro" id="IPR004358">
    <property type="entry name" value="Sig_transdc_His_kin-like_C"/>
</dbReference>
<dbReference type="Gene3D" id="3.30.565.10">
    <property type="entry name" value="Histidine kinase-like ATPase, C-terminal domain"/>
    <property type="match status" value="1"/>
</dbReference>
<evidence type="ECO:0000256" key="2">
    <source>
        <dbReference type="ARBA" id="ARBA00012438"/>
    </source>
</evidence>
<gene>
    <name evidence="11" type="ORF">B0A71_08500</name>
    <name evidence="10" type="ORF">BHE19_14725</name>
</gene>
<dbReference type="InterPro" id="IPR036890">
    <property type="entry name" value="HATPase_C_sf"/>
</dbReference>
<evidence type="ECO:0000256" key="4">
    <source>
        <dbReference type="ARBA" id="ARBA00022679"/>
    </source>
</evidence>
<comment type="caution">
    <text evidence="10">The sequence shown here is derived from an EMBL/GenBank/DDBJ whole genome shotgun (WGS) entry which is preliminary data.</text>
</comment>
<reference evidence="12" key="1">
    <citation type="submission" date="2016-09" db="EMBL/GenBank/DDBJ databases">
        <authorList>
            <person name="Chen S."/>
            <person name="Walker E."/>
        </authorList>
    </citation>
    <scope>NUCLEOTIDE SEQUENCE [LARGE SCALE GENOMIC DNA]</scope>
    <source>
        <strain evidence="12">MSU</strain>
    </source>
</reference>
<dbReference type="SMART" id="SM00388">
    <property type="entry name" value="HisKA"/>
    <property type="match status" value="1"/>
</dbReference>
<evidence type="ECO:0000256" key="6">
    <source>
        <dbReference type="PROSITE-ProRule" id="PRU00169"/>
    </source>
</evidence>
<dbReference type="Proteomes" id="UP000198319">
    <property type="component" value="Unassembled WGS sequence"/>
</dbReference>
<dbReference type="SMART" id="SM00448">
    <property type="entry name" value="REC"/>
    <property type="match status" value="1"/>
</dbReference>
<dbReference type="AlphaFoldDB" id="A0A1S1J0P6"/>
<dbReference type="Pfam" id="PF00072">
    <property type="entry name" value="Response_reg"/>
    <property type="match status" value="1"/>
</dbReference>
<dbReference type="SUPFAM" id="SSF55874">
    <property type="entry name" value="ATPase domain of HSP90 chaperone/DNA topoisomerase II/histidine kinase"/>
    <property type="match status" value="1"/>
</dbReference>
<proteinExistence type="predicted"/>
<dbReference type="InterPro" id="IPR036097">
    <property type="entry name" value="HisK_dim/P_sf"/>
</dbReference>
<dbReference type="GO" id="GO:0009927">
    <property type="term" value="F:histidine phosphotransfer kinase activity"/>
    <property type="evidence" value="ECO:0007669"/>
    <property type="project" value="TreeGrafter"/>
</dbReference>
<dbReference type="InterPro" id="IPR003661">
    <property type="entry name" value="HisK_dim/P_dom"/>
</dbReference>
<feature type="modified residue" description="4-aspartylphosphate" evidence="6">
    <location>
        <position position="684"/>
    </location>
</feature>
<dbReference type="PRINTS" id="PR00344">
    <property type="entry name" value="BCTRLSENSOR"/>
</dbReference>
<evidence type="ECO:0000256" key="1">
    <source>
        <dbReference type="ARBA" id="ARBA00000085"/>
    </source>
</evidence>
<dbReference type="Pfam" id="PF02518">
    <property type="entry name" value="HATPase_c"/>
    <property type="match status" value="1"/>
</dbReference>
<dbReference type="EC" id="2.7.13.3" evidence="2"/>
<dbReference type="SMART" id="SM00387">
    <property type="entry name" value="HATPase_c"/>
    <property type="match status" value="1"/>
</dbReference>
<organism evidence="10 12">
    <name type="scientific">Flavobacterium tructae</name>
    <dbReference type="NCBI Taxonomy" id="1114873"/>
    <lineage>
        <taxon>Bacteria</taxon>
        <taxon>Pseudomonadati</taxon>
        <taxon>Bacteroidota</taxon>
        <taxon>Flavobacteriia</taxon>
        <taxon>Flavobacteriales</taxon>
        <taxon>Flavobacteriaceae</taxon>
        <taxon>Flavobacterium</taxon>
    </lineage>
</organism>
<dbReference type="CDD" id="cd16922">
    <property type="entry name" value="HATPase_EvgS-ArcB-TorS-like"/>
    <property type="match status" value="1"/>
</dbReference>
<dbReference type="PROSITE" id="PS50110">
    <property type="entry name" value="RESPONSE_REGULATORY"/>
    <property type="match status" value="1"/>
</dbReference>
<evidence type="ECO:0000313" key="13">
    <source>
        <dbReference type="Proteomes" id="UP000198319"/>
    </source>
</evidence>
<keyword evidence="7" id="KW-0472">Membrane</keyword>
<dbReference type="CDD" id="cd00082">
    <property type="entry name" value="HisKA"/>
    <property type="match status" value="1"/>
</dbReference>
<dbReference type="InterPro" id="IPR003594">
    <property type="entry name" value="HATPase_dom"/>
</dbReference>
<keyword evidence="4" id="KW-0808">Transferase</keyword>
<dbReference type="GO" id="GO:0000155">
    <property type="term" value="F:phosphorelay sensor kinase activity"/>
    <property type="evidence" value="ECO:0007669"/>
    <property type="project" value="InterPro"/>
</dbReference>
<reference evidence="10" key="2">
    <citation type="submission" date="2016-09" db="EMBL/GenBank/DDBJ databases">
        <authorList>
            <person name="Capua I."/>
            <person name="De Benedictis P."/>
            <person name="Joannis T."/>
            <person name="Lombin L.H."/>
            <person name="Cattoli G."/>
        </authorList>
    </citation>
    <scope>NUCLEOTIDE SEQUENCE [LARGE SCALE GENOMIC DNA]</scope>
    <source>
        <strain evidence="10">MSU</strain>
    </source>
</reference>
<evidence type="ECO:0000256" key="7">
    <source>
        <dbReference type="SAM" id="Phobius"/>
    </source>
</evidence>
<accession>A0A1S1J0P6</accession>
<dbReference type="InterPro" id="IPR001789">
    <property type="entry name" value="Sig_transdc_resp-reg_receiver"/>
</dbReference>
<name>A0A1S1J0P6_9FLAO</name>
<dbReference type="Pfam" id="PF00512">
    <property type="entry name" value="HisKA"/>
    <property type="match status" value="1"/>
</dbReference>
<comment type="catalytic activity">
    <reaction evidence="1">
        <text>ATP + protein L-histidine = ADP + protein N-phospho-L-histidine.</text>
        <dbReference type="EC" id="2.7.13.3"/>
    </reaction>
</comment>
<keyword evidence="7" id="KW-0812">Transmembrane</keyword>
<dbReference type="STRING" id="1278819.BHE19_14725"/>
<keyword evidence="13" id="KW-1185">Reference proteome</keyword>